<evidence type="ECO:0000313" key="3">
    <source>
        <dbReference type="Proteomes" id="UP000012046"/>
    </source>
</evidence>
<feature type="signal peptide" evidence="1">
    <location>
        <begin position="1"/>
        <end position="27"/>
    </location>
</feature>
<dbReference type="EMBL" id="AHTH01000011">
    <property type="protein sequence ID" value="EHR41627.1"/>
    <property type="molecule type" value="Genomic_DNA"/>
</dbReference>
<sequence>MLTQLSRVLSRPTLLLSSLLLSSAVVATTPIASLEQAVSNNPLRSAANMARDQYRNPLPTLQFFDVTPQATVVEISPGGGWYTEILAPLLAEQGVYYAAHFPASAEGYGQRSRQAFVEKLSANPAYSKVKLTEFAPRPGIEIAPAGSADVVLTFRNLHNWYMAGGEEAMLTAFAHFYTALKPGGVLGIVEHRLPETQLDTDWTRSGYMPESLTIKLAEQAGFTLEARSEINANPKDTADHPGGVWTLPPTLRLGEQDREKYLAIGESDRMTLKFRKPATP</sequence>
<dbReference type="PIRSF" id="PIRSF031679">
    <property type="entry name" value="Mtase_Alr7345_prd"/>
    <property type="match status" value="1"/>
</dbReference>
<dbReference type="RefSeq" id="WP_008950048.1">
    <property type="nucleotide sequence ID" value="NZ_AHTH01000011.1"/>
</dbReference>
<dbReference type="Gene3D" id="3.40.50.150">
    <property type="entry name" value="Vaccinia Virus protein VP39"/>
    <property type="match status" value="1"/>
</dbReference>
<keyword evidence="1" id="KW-0732">Signal</keyword>
<dbReference type="SUPFAM" id="SSF53335">
    <property type="entry name" value="S-adenosyl-L-methionine-dependent methyltransferases"/>
    <property type="match status" value="1"/>
</dbReference>
<dbReference type="Proteomes" id="UP000012046">
    <property type="component" value="Unassembled WGS sequence"/>
</dbReference>
<name>H3ZCP7_9ALTE</name>
<reference evidence="2 3" key="1">
    <citation type="journal article" date="2012" name="J. Bacteriol.">
        <title>Genome Sequence of Extracellular-Protease-Producing Alishewanella jeotgali Isolated from Traditional Korean Fermented Seafood.</title>
        <authorList>
            <person name="Jung J."/>
            <person name="Chun J."/>
            <person name="Park W."/>
        </authorList>
    </citation>
    <scope>NUCLEOTIDE SEQUENCE [LARGE SCALE GENOMIC DNA]</scope>
    <source>
        <strain evidence="2 3">KCTC 22429</strain>
    </source>
</reference>
<evidence type="ECO:0000256" key="1">
    <source>
        <dbReference type="SAM" id="SignalP"/>
    </source>
</evidence>
<keyword evidence="3" id="KW-1185">Reference proteome</keyword>
<protein>
    <recommendedName>
        <fullName evidence="4">Methyltransferase</fullName>
    </recommendedName>
</protein>
<dbReference type="InterPro" id="IPR016980">
    <property type="entry name" value="S-AdoMet-dep_MeTrfase_Alr7345"/>
</dbReference>
<dbReference type="InterPro" id="IPR029063">
    <property type="entry name" value="SAM-dependent_MTases_sf"/>
</dbReference>
<dbReference type="PATRIC" id="fig|1129374.4.peg.1121"/>
<proteinExistence type="predicted"/>
<dbReference type="AlphaFoldDB" id="H3ZCP7"/>
<gene>
    <name evidence="2" type="ORF">AJE_05601</name>
</gene>
<evidence type="ECO:0000313" key="2">
    <source>
        <dbReference type="EMBL" id="EHR41627.1"/>
    </source>
</evidence>
<dbReference type="eggNOG" id="COG4798">
    <property type="taxonomic scope" value="Bacteria"/>
</dbReference>
<feature type="chain" id="PRO_5003591024" description="Methyltransferase" evidence="1">
    <location>
        <begin position="28"/>
        <end position="280"/>
    </location>
</feature>
<evidence type="ECO:0008006" key="4">
    <source>
        <dbReference type="Google" id="ProtNLM"/>
    </source>
</evidence>
<organism evidence="2 3">
    <name type="scientific">Alishewanella jeotgali KCTC 22429</name>
    <dbReference type="NCBI Taxonomy" id="1129374"/>
    <lineage>
        <taxon>Bacteria</taxon>
        <taxon>Pseudomonadati</taxon>
        <taxon>Pseudomonadota</taxon>
        <taxon>Gammaproteobacteria</taxon>
        <taxon>Alteromonadales</taxon>
        <taxon>Alteromonadaceae</taxon>
        <taxon>Alishewanella</taxon>
    </lineage>
</organism>
<accession>H3ZCP7</accession>
<dbReference type="STRING" id="1129374.AJE_05601"/>
<comment type="caution">
    <text evidence="2">The sequence shown here is derived from an EMBL/GenBank/DDBJ whole genome shotgun (WGS) entry which is preliminary data.</text>
</comment>